<dbReference type="Proteomes" id="UP000006395">
    <property type="component" value="Chromosome"/>
</dbReference>
<sequence length="141" mass="15839">MKIVIGFDGSENSRKAVNFLGNFCHTMTEIFIVNIIELQQATLNTTEQYFLTKAKILKILEEETRKIRNEICKEKSDKIEIDIKIIESNRIAPAIIDFAKAIEADLIVVGSRGLGQIKRAFLGSVSSELIEKSPFPVLVVK</sequence>
<evidence type="ECO:0000313" key="3">
    <source>
        <dbReference type="EMBL" id="ADX82328.1"/>
    </source>
</evidence>
<dbReference type="EMBL" id="CP002426">
    <property type="protein sequence ID" value="ADX82328.1"/>
    <property type="molecule type" value="Genomic_DNA"/>
</dbReference>
<dbReference type="SUPFAM" id="SSF52402">
    <property type="entry name" value="Adenine nucleotide alpha hydrolases-like"/>
    <property type="match status" value="1"/>
</dbReference>
<dbReference type="Gene3D" id="3.40.50.620">
    <property type="entry name" value="HUPs"/>
    <property type="match status" value="1"/>
</dbReference>
<dbReference type="PRINTS" id="PR01438">
    <property type="entry name" value="UNVRSLSTRESS"/>
</dbReference>
<gene>
    <name evidence="3" type="ordered locus">SiH_0977</name>
</gene>
<comment type="similarity">
    <text evidence="1">Belongs to the universal stress protein A family.</text>
</comment>
<dbReference type="InterPro" id="IPR006015">
    <property type="entry name" value="Universal_stress_UspA"/>
</dbReference>
<protein>
    <submittedName>
        <fullName evidence="3">UspA domain protein</fullName>
    </submittedName>
</protein>
<dbReference type="HOGENOM" id="CLU_049301_16_2_2"/>
<dbReference type="RefSeq" id="WP_014512461.1">
    <property type="nucleotide sequence ID" value="NC_017275.1"/>
</dbReference>
<dbReference type="CDD" id="cd23659">
    <property type="entry name" value="USP_At3g01520-like"/>
    <property type="match status" value="1"/>
</dbReference>
<dbReference type="PANTHER" id="PTHR46268:SF6">
    <property type="entry name" value="UNIVERSAL STRESS PROTEIN UP12"/>
    <property type="match status" value="1"/>
</dbReference>
<name>F0NK12_SACI0</name>
<dbReference type="InterPro" id="IPR014729">
    <property type="entry name" value="Rossmann-like_a/b/a_fold"/>
</dbReference>
<reference evidence="3 4" key="1">
    <citation type="journal article" date="2011" name="J. Bacteriol.">
        <title>Genome analyses of icelandic strains of Sulfolobus islandicus, model organisms for genetic and virus-host interaction studies.</title>
        <authorList>
            <person name="Guo L."/>
            <person name="Brugger K."/>
            <person name="Liu C."/>
            <person name="Shah S.A."/>
            <person name="Zheng H."/>
            <person name="Zhu Y."/>
            <person name="Wang S."/>
            <person name="Lillestol R.K."/>
            <person name="Chen L."/>
            <person name="Frank J."/>
            <person name="Prangishvili D."/>
            <person name="Paulin L."/>
            <person name="She Q."/>
            <person name="Huang L."/>
            <person name="Garrett R.A."/>
        </authorList>
    </citation>
    <scope>NUCLEOTIDE SEQUENCE [LARGE SCALE GENOMIC DNA]</scope>
    <source>
        <strain evidence="3 4">HVE10/4</strain>
    </source>
</reference>
<dbReference type="KEGG" id="sih:SiH_0977"/>
<dbReference type="GeneID" id="12415011"/>
<dbReference type="PANTHER" id="PTHR46268">
    <property type="entry name" value="STRESS RESPONSE PROTEIN NHAX"/>
    <property type="match status" value="1"/>
</dbReference>
<evidence type="ECO:0000259" key="2">
    <source>
        <dbReference type="Pfam" id="PF00582"/>
    </source>
</evidence>
<feature type="domain" description="UspA" evidence="2">
    <location>
        <begin position="2"/>
        <end position="141"/>
    </location>
</feature>
<dbReference type="Pfam" id="PF00582">
    <property type="entry name" value="Usp"/>
    <property type="match status" value="1"/>
</dbReference>
<accession>F0NK12</accession>
<evidence type="ECO:0000313" key="4">
    <source>
        <dbReference type="Proteomes" id="UP000006395"/>
    </source>
</evidence>
<keyword evidence="4" id="KW-1185">Reference proteome</keyword>
<evidence type="ECO:0000256" key="1">
    <source>
        <dbReference type="ARBA" id="ARBA00008791"/>
    </source>
</evidence>
<proteinExistence type="inferred from homology"/>
<dbReference type="InterPro" id="IPR006016">
    <property type="entry name" value="UspA"/>
</dbReference>
<dbReference type="AlphaFoldDB" id="F0NK12"/>
<organism evidence="3 4">
    <name type="scientific">Saccharolobus islandicus (strain HVE10/4)</name>
    <name type="common">Sulfolobus islandicus</name>
    <dbReference type="NCBI Taxonomy" id="930943"/>
    <lineage>
        <taxon>Archaea</taxon>
        <taxon>Thermoproteota</taxon>
        <taxon>Thermoprotei</taxon>
        <taxon>Sulfolobales</taxon>
        <taxon>Sulfolobaceae</taxon>
        <taxon>Saccharolobus</taxon>
    </lineage>
</organism>